<dbReference type="NCBIfam" id="TIGR02737">
    <property type="entry name" value="caa3_CtaG"/>
    <property type="match status" value="1"/>
</dbReference>
<dbReference type="Pfam" id="PF09678">
    <property type="entry name" value="Caa3_CtaG"/>
    <property type="match status" value="1"/>
</dbReference>
<evidence type="ECO:0000256" key="2">
    <source>
        <dbReference type="ARBA" id="ARBA00022475"/>
    </source>
</evidence>
<proteinExistence type="predicted"/>
<evidence type="ECO:0000256" key="5">
    <source>
        <dbReference type="ARBA" id="ARBA00023136"/>
    </source>
</evidence>
<sequence length="307" mass="35100">MGTLNIFGFRALWSPYFLVFLLMLLTMYFLITVIYRRNFKNSETLTTKQGIIFSLGILLLYVIKGAPVDLLGHLMFSAHMTQMAILYLIIPPLLIIGIPQWIWRNLINVAGIKPIFMLLTKPLIGLILFNGFFSIYHIPMVFDMVKTDKIIHASYTFVLFLLAINMWWPLINQLEEHQTLNGLKKVGYIFAEGVLLTPACALIIFADTSLYATYSNPAAWQEALKLCVPSNRLSGLELTGPEIFNSMSLVQDQQLGGVLMKIIQEVVLGIVLASTFFEWYRKDQEASDFKINKMETNRSLNSEHREF</sequence>
<organism evidence="7 8">
    <name type="scientific">Cytobacillus oceanisediminis 2691</name>
    <dbReference type="NCBI Taxonomy" id="1196031"/>
    <lineage>
        <taxon>Bacteria</taxon>
        <taxon>Bacillati</taxon>
        <taxon>Bacillota</taxon>
        <taxon>Bacilli</taxon>
        <taxon>Bacillales</taxon>
        <taxon>Bacillaceae</taxon>
        <taxon>Cytobacillus</taxon>
    </lineage>
</organism>
<reference evidence="7 8" key="1">
    <citation type="submission" date="2016-04" db="EMBL/GenBank/DDBJ databases">
        <title>Complete genome sequence of Bacillus oceanisediminis strain 2691.</title>
        <authorList>
            <person name="Jeong H."/>
            <person name="Kim H.J."/>
            <person name="Lee D.-W."/>
        </authorList>
    </citation>
    <scope>NUCLEOTIDE SEQUENCE [LARGE SCALE GENOMIC DNA]</scope>
    <source>
        <strain evidence="7 8">2691</strain>
        <plasmid evidence="8">pbo1</plasmid>
    </source>
</reference>
<dbReference type="KEGG" id="bon:A361_27495"/>
<dbReference type="GO" id="GO:0005886">
    <property type="term" value="C:plasma membrane"/>
    <property type="evidence" value="ECO:0007669"/>
    <property type="project" value="UniProtKB-SubCell"/>
</dbReference>
<evidence type="ECO:0000256" key="1">
    <source>
        <dbReference type="ARBA" id="ARBA00004651"/>
    </source>
</evidence>
<feature type="transmembrane region" description="Helical" evidence="6">
    <location>
        <begin position="150"/>
        <end position="168"/>
    </location>
</feature>
<evidence type="ECO:0000256" key="6">
    <source>
        <dbReference type="SAM" id="Phobius"/>
    </source>
</evidence>
<feature type="transmembrane region" description="Helical" evidence="6">
    <location>
        <begin position="188"/>
        <end position="206"/>
    </location>
</feature>
<evidence type="ECO:0000313" key="7">
    <source>
        <dbReference type="EMBL" id="AND42924.1"/>
    </source>
</evidence>
<evidence type="ECO:0000256" key="3">
    <source>
        <dbReference type="ARBA" id="ARBA00022692"/>
    </source>
</evidence>
<feature type="transmembrane region" description="Helical" evidence="6">
    <location>
        <begin position="45"/>
        <end position="63"/>
    </location>
</feature>
<dbReference type="AlphaFoldDB" id="A0A160MIH7"/>
<dbReference type="InterPro" id="IPR019108">
    <property type="entry name" value="Caa3_assmbl_CtaG-rel"/>
</dbReference>
<dbReference type="InterPro" id="IPR014108">
    <property type="entry name" value="Caa3-assmbl_CtaG"/>
</dbReference>
<feature type="transmembrane region" description="Helical" evidence="6">
    <location>
        <begin position="12"/>
        <end position="33"/>
    </location>
</feature>
<feature type="transmembrane region" description="Helical" evidence="6">
    <location>
        <begin position="115"/>
        <end position="138"/>
    </location>
</feature>
<dbReference type="Proteomes" id="UP000077856">
    <property type="component" value="Plasmid pBO1"/>
</dbReference>
<feature type="transmembrane region" description="Helical" evidence="6">
    <location>
        <begin position="83"/>
        <end position="103"/>
    </location>
</feature>
<name>A0A160MIH7_9BACI</name>
<gene>
    <name evidence="7" type="ORF">A361_27495</name>
</gene>
<keyword evidence="2" id="KW-1003">Cell membrane</keyword>
<geneLocation type="plasmid" evidence="8">
    <name>pbo1</name>
</geneLocation>
<protein>
    <submittedName>
        <fullName evidence="7">Cytochrome c oxidase assembly factor CtaG</fullName>
    </submittedName>
</protein>
<dbReference type="eggNOG" id="COG3336">
    <property type="taxonomic scope" value="Bacteria"/>
</dbReference>
<accession>A0A160MIH7</accession>
<keyword evidence="3 6" id="KW-0812">Transmembrane</keyword>
<keyword evidence="5 6" id="KW-0472">Membrane</keyword>
<keyword evidence="7" id="KW-0614">Plasmid</keyword>
<evidence type="ECO:0000256" key="4">
    <source>
        <dbReference type="ARBA" id="ARBA00022989"/>
    </source>
</evidence>
<dbReference type="EMBL" id="CP015507">
    <property type="protein sequence ID" value="AND42924.1"/>
    <property type="molecule type" value="Genomic_DNA"/>
</dbReference>
<evidence type="ECO:0000313" key="8">
    <source>
        <dbReference type="Proteomes" id="UP000077856"/>
    </source>
</evidence>
<comment type="subcellular location">
    <subcellularLocation>
        <location evidence="1">Cell membrane</location>
        <topology evidence="1">Multi-pass membrane protein</topology>
    </subcellularLocation>
</comment>
<keyword evidence="4 6" id="KW-1133">Transmembrane helix</keyword>
<dbReference type="RefSeq" id="WP_019380977.1">
    <property type="nucleotide sequence ID" value="NZ_CP015507.1"/>
</dbReference>